<evidence type="ECO:0000256" key="1">
    <source>
        <dbReference type="ARBA" id="ARBA00001031"/>
    </source>
</evidence>
<evidence type="ECO:0000259" key="10">
    <source>
        <dbReference type="PROSITE" id="PS51464"/>
    </source>
</evidence>
<evidence type="ECO:0000256" key="8">
    <source>
        <dbReference type="SAM" id="MobiDB-lite"/>
    </source>
</evidence>
<evidence type="ECO:0000256" key="7">
    <source>
        <dbReference type="ARBA" id="ARBA00022962"/>
    </source>
</evidence>
<evidence type="ECO:0000313" key="11">
    <source>
        <dbReference type="EMBL" id="EGZ24710.1"/>
    </source>
</evidence>
<feature type="compositionally biased region" description="Polar residues" evidence="8">
    <location>
        <begin position="1"/>
        <end position="11"/>
    </location>
</feature>
<dbReference type="SMR" id="G4Z191"/>
<name>G4Z191_PHYSP</name>
<feature type="domain" description="SIS" evidence="10">
    <location>
        <begin position="820"/>
        <end position="966"/>
    </location>
</feature>
<reference evidence="11 12" key="1">
    <citation type="journal article" date="2006" name="Science">
        <title>Phytophthora genome sequences uncover evolutionary origins and mechanisms of pathogenesis.</title>
        <authorList>
            <person name="Tyler B.M."/>
            <person name="Tripathy S."/>
            <person name="Zhang X."/>
            <person name="Dehal P."/>
            <person name="Jiang R.H."/>
            <person name="Aerts A."/>
            <person name="Arredondo F.D."/>
            <person name="Baxter L."/>
            <person name="Bensasson D."/>
            <person name="Beynon J.L."/>
            <person name="Chapman J."/>
            <person name="Damasceno C.M."/>
            <person name="Dorrance A.E."/>
            <person name="Dou D."/>
            <person name="Dickerman A.W."/>
            <person name="Dubchak I.L."/>
            <person name="Garbelotto M."/>
            <person name="Gijzen M."/>
            <person name="Gordon S.G."/>
            <person name="Govers F."/>
            <person name="Grunwald N.J."/>
            <person name="Huang W."/>
            <person name="Ivors K.L."/>
            <person name="Jones R.W."/>
            <person name="Kamoun S."/>
            <person name="Krampis K."/>
            <person name="Lamour K.H."/>
            <person name="Lee M.K."/>
            <person name="McDonald W.H."/>
            <person name="Medina M."/>
            <person name="Meijer H.J."/>
            <person name="Nordberg E.K."/>
            <person name="Maclean D.J."/>
            <person name="Ospina-Giraldo M.D."/>
            <person name="Morris P.F."/>
            <person name="Phuntumart V."/>
            <person name="Putnam N.H."/>
            <person name="Rash S."/>
            <person name="Rose J.K."/>
            <person name="Sakihama Y."/>
            <person name="Salamov A.A."/>
            <person name="Savidor A."/>
            <person name="Scheuring C.F."/>
            <person name="Smith B.M."/>
            <person name="Sobral B.W."/>
            <person name="Terry A."/>
            <person name="Torto-Alalibo T.A."/>
            <person name="Win J."/>
            <person name="Xu Z."/>
            <person name="Zhang H."/>
            <person name="Grigoriev I.V."/>
            <person name="Rokhsar D.S."/>
            <person name="Boore J.L."/>
        </authorList>
    </citation>
    <scope>NUCLEOTIDE SEQUENCE [LARGE SCALE GENOMIC DNA]</scope>
    <source>
        <strain evidence="11 12">P6497</strain>
    </source>
</reference>
<dbReference type="CDD" id="cd05009">
    <property type="entry name" value="SIS_GlmS_GlmD_2"/>
    <property type="match status" value="1"/>
</dbReference>
<keyword evidence="5" id="KW-0808">Transferase</keyword>
<dbReference type="PANTHER" id="PTHR10937:SF0">
    <property type="entry name" value="GLUTAMINE--FRUCTOSE-6-PHOSPHATE TRANSAMINASE (ISOMERIZING)"/>
    <property type="match status" value="1"/>
</dbReference>
<dbReference type="EC" id="2.6.1.16" evidence="2"/>
<dbReference type="NCBIfam" id="NF001484">
    <property type="entry name" value="PRK00331.1"/>
    <property type="match status" value="1"/>
</dbReference>
<dbReference type="FunFam" id="3.40.50.10490:FF:000036">
    <property type="entry name" value="Glutamine-fructose-6-phosphate transaminase (Isomerizing), variant"/>
    <property type="match status" value="1"/>
</dbReference>
<feature type="compositionally biased region" description="Polar residues" evidence="8">
    <location>
        <begin position="66"/>
        <end position="78"/>
    </location>
</feature>
<feature type="domain" description="Glutamine amidotransferase type-2" evidence="9">
    <location>
        <begin position="340"/>
        <end position="569"/>
    </location>
</feature>
<gene>
    <name evidence="11" type="ORF">PHYSODRAFT_359322</name>
</gene>
<dbReference type="InterPro" id="IPR005855">
    <property type="entry name" value="GFAT"/>
</dbReference>
<dbReference type="Pfam" id="PF01380">
    <property type="entry name" value="SIS"/>
    <property type="match status" value="2"/>
</dbReference>
<dbReference type="CDD" id="cd00714">
    <property type="entry name" value="GFAT"/>
    <property type="match status" value="1"/>
</dbReference>
<organism evidence="11 12">
    <name type="scientific">Phytophthora sojae (strain P6497)</name>
    <name type="common">Soybean stem and root rot agent</name>
    <name type="synonym">Phytophthora megasperma f. sp. glycines</name>
    <dbReference type="NCBI Taxonomy" id="1094619"/>
    <lineage>
        <taxon>Eukaryota</taxon>
        <taxon>Sar</taxon>
        <taxon>Stramenopiles</taxon>
        <taxon>Oomycota</taxon>
        <taxon>Peronosporomycetes</taxon>
        <taxon>Peronosporales</taxon>
        <taxon>Peronosporaceae</taxon>
        <taxon>Phytophthora</taxon>
    </lineage>
</organism>
<dbReference type="InterPro" id="IPR001347">
    <property type="entry name" value="SIS_dom"/>
</dbReference>
<dbReference type="OMA" id="ASEYRYA"/>
<evidence type="ECO:0000256" key="5">
    <source>
        <dbReference type="ARBA" id="ARBA00022679"/>
    </source>
</evidence>
<keyword evidence="7" id="KW-0315">Glutamine amidotransferase</keyword>
<dbReference type="GO" id="GO:0097367">
    <property type="term" value="F:carbohydrate derivative binding"/>
    <property type="evidence" value="ECO:0007669"/>
    <property type="project" value="InterPro"/>
</dbReference>
<evidence type="ECO:0000256" key="4">
    <source>
        <dbReference type="ARBA" id="ARBA00022576"/>
    </source>
</evidence>
<keyword evidence="6" id="KW-0677">Repeat</keyword>
<dbReference type="SUPFAM" id="SSF56235">
    <property type="entry name" value="N-terminal nucleophile aminohydrolases (Ntn hydrolases)"/>
    <property type="match status" value="1"/>
</dbReference>
<evidence type="ECO:0000256" key="6">
    <source>
        <dbReference type="ARBA" id="ARBA00022737"/>
    </source>
</evidence>
<dbReference type="NCBIfam" id="TIGR01135">
    <property type="entry name" value="glmS"/>
    <property type="match status" value="1"/>
</dbReference>
<dbReference type="PANTHER" id="PTHR10937">
    <property type="entry name" value="GLUCOSAMINE--FRUCTOSE-6-PHOSPHATE AMINOTRANSFERASE, ISOMERIZING"/>
    <property type="match status" value="1"/>
</dbReference>
<dbReference type="GO" id="GO:0006047">
    <property type="term" value="P:UDP-N-acetylglucosamine metabolic process"/>
    <property type="evidence" value="ECO:0007669"/>
    <property type="project" value="TreeGrafter"/>
</dbReference>
<dbReference type="PROSITE" id="PS51278">
    <property type="entry name" value="GATASE_TYPE_2"/>
    <property type="match status" value="1"/>
</dbReference>
<accession>G4Z191</accession>
<dbReference type="EMBL" id="JH159152">
    <property type="protein sequence ID" value="EGZ24710.1"/>
    <property type="molecule type" value="Genomic_DNA"/>
</dbReference>
<dbReference type="AlphaFoldDB" id="G4Z191"/>
<feature type="compositionally biased region" description="Low complexity" evidence="8">
    <location>
        <begin position="281"/>
        <end position="305"/>
    </location>
</feature>
<dbReference type="PROSITE" id="PS51464">
    <property type="entry name" value="SIS"/>
    <property type="match status" value="2"/>
</dbReference>
<dbReference type="Gene3D" id="3.40.50.10490">
    <property type="entry name" value="Glucose-6-phosphate isomerase like protein, domain 1"/>
    <property type="match status" value="2"/>
</dbReference>
<dbReference type="InterPro" id="IPR046348">
    <property type="entry name" value="SIS_dom_sf"/>
</dbReference>
<sequence length="976" mass="104531">MLPLRNLSSKLKMSLNGGKTRPKVEVAADSVSQAMENSASATNAHVSGEGAASGASTRIEMHQLTINSSLKPPNQMNQRVKDEPVGAAQRPRTRGDRQMLASDVVIRSERPRWSTEKAFAFAPTLAFLEIVLWGKASALNTVGVQGALIRAASSWLDAQANAVPTTRALERQVLQAQQSRSARVRRVTATSPVTRRLHALANADPSPPVTITPISTLKCTPAHSHSPEFLLSLFRGSCWHRHFAPIASLHLDPSAASSVVTSPSPSSSMLRRSLSPLLRARAPQPLRRSARSTALYSSGSSSSTTNNDQPGSSWLLAVAAGALGVAGASLFQDKSSADCCGIVGVVGKTQNAADFLIEGLTILQNRGYDSAGMSTQPNAAEGEAAPITTTKFASVVGTADSIHLLRETKSKHDGNTTGIAHTRWATHGAKTDCNSHPHTDMHGRVSLVHNGTFTNYYEVKQELLDEGVVFSSQTDTEVAAQLIGHLMGEGADLLTAVRLALKKLEGTWGLCVMARDDPGKIVIARNGSPLCIGYGSNEMYVASETTAFSRYAKRFISLKDGEVAVIKSDSAELNPNDDGKEEGFLQRFPTSRLAVAPDVKVRLSPAPYPHWTLREIMEQPKAVAASLGYGGRVSDDHVYLGGLDSEKERMLRIKHLLIAACGTSLYASKYGAKLMRSLNAFDSVATEDASECTIDRFAKKEGGLLVVSQSGETKDVHRVLKTAEELQLEVPTFSVVNSVGSLIARTTKCGVYLNAGRENAVASTKAFVTQVTVMGLIASWFAQNRPDGNRSKMAELIQSMHRLPIAIGMALRSREQCAKIADKLLSAEHLFVLGRGYGEPIAYEGALKIKEITYLHAEGYPGGALKHGPFALIEGENNGKFGATPIILIVLDDEHAAFMKTAAESVRARGAHTIVITDNPSMCENIADEVIPIPTNGPMTALLATIPLQLIAYELAVRKGINPDVPRNLAKAVTVD</sequence>
<comment type="catalytic activity">
    <reaction evidence="1">
        <text>D-fructose 6-phosphate + L-glutamine = D-glucosamine 6-phosphate + L-glutamate</text>
        <dbReference type="Rhea" id="RHEA:13237"/>
        <dbReference type="ChEBI" id="CHEBI:29985"/>
        <dbReference type="ChEBI" id="CHEBI:58359"/>
        <dbReference type="ChEBI" id="CHEBI:58725"/>
        <dbReference type="ChEBI" id="CHEBI:61527"/>
        <dbReference type="EC" id="2.6.1.16"/>
    </reaction>
</comment>
<dbReference type="Proteomes" id="UP000002640">
    <property type="component" value="Unassembled WGS sequence"/>
</dbReference>
<dbReference type="GO" id="GO:0006002">
    <property type="term" value="P:fructose 6-phosphate metabolic process"/>
    <property type="evidence" value="ECO:0007669"/>
    <property type="project" value="TreeGrafter"/>
</dbReference>
<proteinExistence type="predicted"/>
<keyword evidence="12" id="KW-1185">Reference proteome</keyword>
<evidence type="ECO:0000256" key="3">
    <source>
        <dbReference type="ARBA" id="ARBA00016090"/>
    </source>
</evidence>
<dbReference type="STRING" id="1094619.G4Z191"/>
<feature type="region of interest" description="Disordered" evidence="8">
    <location>
        <begin position="1"/>
        <end position="23"/>
    </location>
</feature>
<keyword evidence="4" id="KW-0032">Aminotransferase</keyword>
<evidence type="ECO:0000313" key="12">
    <source>
        <dbReference type="Proteomes" id="UP000002640"/>
    </source>
</evidence>
<dbReference type="RefSeq" id="XP_009519998.1">
    <property type="nucleotide sequence ID" value="XM_009521703.1"/>
</dbReference>
<dbReference type="FunCoup" id="G4Z191">
    <property type="interactions" value="120"/>
</dbReference>
<dbReference type="InterPro" id="IPR035490">
    <property type="entry name" value="GlmS/FrlB_SIS"/>
</dbReference>
<dbReference type="Pfam" id="PF13522">
    <property type="entry name" value="GATase_6"/>
    <property type="match status" value="1"/>
</dbReference>
<dbReference type="GO" id="GO:0004360">
    <property type="term" value="F:glutamine-fructose-6-phosphate transaminase (isomerizing) activity"/>
    <property type="evidence" value="ECO:0007669"/>
    <property type="project" value="UniProtKB-EC"/>
</dbReference>
<dbReference type="InterPro" id="IPR017932">
    <property type="entry name" value="GATase_2_dom"/>
</dbReference>
<feature type="region of interest" description="Disordered" evidence="8">
    <location>
        <begin position="281"/>
        <end position="309"/>
    </location>
</feature>
<dbReference type="InterPro" id="IPR029055">
    <property type="entry name" value="Ntn_hydrolases_N"/>
</dbReference>
<dbReference type="CDD" id="cd05008">
    <property type="entry name" value="SIS_GlmS_GlmD_1"/>
    <property type="match status" value="1"/>
</dbReference>
<protein>
    <recommendedName>
        <fullName evidence="3">Glutamine--fructose-6-phosphate aminotransferase [isomerizing]</fullName>
        <ecNumber evidence="2">2.6.1.16</ecNumber>
    </recommendedName>
</protein>
<dbReference type="InterPro" id="IPR047084">
    <property type="entry name" value="GFAT_N"/>
</dbReference>
<dbReference type="GeneID" id="20650047"/>
<evidence type="ECO:0000259" key="9">
    <source>
        <dbReference type="PROSITE" id="PS51278"/>
    </source>
</evidence>
<dbReference type="FunFam" id="3.60.20.10:FF:000006">
    <property type="entry name" value="Glutamine--fructose-6-phosphate aminotransferase [isomerizing]"/>
    <property type="match status" value="1"/>
</dbReference>
<dbReference type="InterPro" id="IPR035466">
    <property type="entry name" value="GlmS/AgaS_SIS"/>
</dbReference>
<feature type="domain" description="SIS" evidence="10">
    <location>
        <begin position="646"/>
        <end position="787"/>
    </location>
</feature>
<dbReference type="InParanoid" id="G4Z191"/>
<dbReference type="GO" id="GO:0006487">
    <property type="term" value="P:protein N-linked glycosylation"/>
    <property type="evidence" value="ECO:0007669"/>
    <property type="project" value="TreeGrafter"/>
</dbReference>
<dbReference type="Gene3D" id="3.60.20.10">
    <property type="entry name" value="Glutamine Phosphoribosylpyrophosphate, subunit 1, domain 1"/>
    <property type="match status" value="1"/>
</dbReference>
<dbReference type="KEGG" id="psoj:PHYSODRAFT_359322"/>
<feature type="region of interest" description="Disordered" evidence="8">
    <location>
        <begin position="66"/>
        <end position="97"/>
    </location>
</feature>
<dbReference type="SUPFAM" id="SSF53697">
    <property type="entry name" value="SIS domain"/>
    <property type="match status" value="1"/>
</dbReference>
<evidence type="ECO:0000256" key="2">
    <source>
        <dbReference type="ARBA" id="ARBA00012916"/>
    </source>
</evidence>